<dbReference type="AlphaFoldDB" id="A0A450WW89"/>
<feature type="transmembrane region" description="Helical" evidence="1">
    <location>
        <begin position="21"/>
        <end position="47"/>
    </location>
</feature>
<feature type="transmembrane region" description="Helical" evidence="1">
    <location>
        <begin position="146"/>
        <end position="167"/>
    </location>
</feature>
<name>A0A450WW89_9GAMM</name>
<reference evidence="2" key="1">
    <citation type="submission" date="2019-02" db="EMBL/GenBank/DDBJ databases">
        <authorList>
            <person name="Gruber-Vodicka R. H."/>
            <person name="Seah K. B. B."/>
        </authorList>
    </citation>
    <scope>NUCLEOTIDE SEQUENCE</scope>
    <source>
        <strain evidence="2">BECK_BY7</strain>
    </source>
</reference>
<protein>
    <submittedName>
        <fullName evidence="2">Uncharacterized protein</fullName>
    </submittedName>
</protein>
<accession>A0A450WW89</accession>
<keyword evidence="1" id="KW-1133">Transmembrane helix</keyword>
<evidence type="ECO:0000313" key="2">
    <source>
        <dbReference type="EMBL" id="VFK21336.1"/>
    </source>
</evidence>
<dbReference type="EMBL" id="CAADFN010000091">
    <property type="protein sequence ID" value="VFK21336.1"/>
    <property type="molecule type" value="Genomic_DNA"/>
</dbReference>
<keyword evidence="1" id="KW-0472">Membrane</keyword>
<proteinExistence type="predicted"/>
<keyword evidence="1" id="KW-0812">Transmembrane</keyword>
<organism evidence="2">
    <name type="scientific">Candidatus Kentrum sp. LFY</name>
    <dbReference type="NCBI Taxonomy" id="2126342"/>
    <lineage>
        <taxon>Bacteria</taxon>
        <taxon>Pseudomonadati</taxon>
        <taxon>Pseudomonadota</taxon>
        <taxon>Gammaproteobacteria</taxon>
        <taxon>Candidatus Kentrum</taxon>
    </lineage>
</organism>
<gene>
    <name evidence="2" type="ORF">BECKLFY1418C_GA0070996_10912</name>
</gene>
<evidence type="ECO:0000256" key="1">
    <source>
        <dbReference type="SAM" id="Phobius"/>
    </source>
</evidence>
<feature type="transmembrane region" description="Helical" evidence="1">
    <location>
        <begin position="59"/>
        <end position="77"/>
    </location>
</feature>
<sequence>MKWFKFYEDLHGSFRIYWRAYGGWSALVRSPYLFLAIVFSCLMFPYWEEAWWQVALNTISNLLGFSIGGYAIWLAIGDQKFTDKLAGPGRDNEKPSPYITVNATFVHFVFVQLLVMLTALLFQAWIPEDNGSIYIQIGTVTWFSSAIGYTLFLYALFMALAAAFTVFRVSRWYDHFIATKETNGENY</sequence>
<feature type="transmembrane region" description="Helical" evidence="1">
    <location>
        <begin position="98"/>
        <end position="126"/>
    </location>
</feature>